<dbReference type="RefSeq" id="WP_158540030.1">
    <property type="nucleotide sequence ID" value="NZ_QJSP01000018.1"/>
</dbReference>
<dbReference type="InterPro" id="IPR001173">
    <property type="entry name" value="Glyco_trans_2-like"/>
</dbReference>
<comment type="similarity">
    <text evidence="1">Belongs to the glycosyltransferase 2 family.</text>
</comment>
<gene>
    <name evidence="5" type="ORF">DFR67_11858</name>
</gene>
<evidence type="ECO:0000256" key="3">
    <source>
        <dbReference type="ARBA" id="ARBA00022679"/>
    </source>
</evidence>
<evidence type="ECO:0000256" key="1">
    <source>
        <dbReference type="ARBA" id="ARBA00006739"/>
    </source>
</evidence>
<dbReference type="OrthoDB" id="9802632at2"/>
<dbReference type="PANTHER" id="PTHR43630">
    <property type="entry name" value="POLY-BETA-1,6-N-ACETYL-D-GLUCOSAMINE SYNTHASE"/>
    <property type="match status" value="1"/>
</dbReference>
<accession>A0A318RI80</accession>
<name>A0A318RI80_WILLI</name>
<proteinExistence type="inferred from homology"/>
<dbReference type="SUPFAM" id="SSF53448">
    <property type="entry name" value="Nucleotide-diphospho-sugar transferases"/>
    <property type="match status" value="1"/>
</dbReference>
<sequence length="290" mass="32357">MTQPTLSLAIPAYNEAETIGWLLESLLTELADIEEIIVVDNNSTDETADIVAGFYAKIPQLRMIKETKRGVIAARNAGFDVAKGDIIGRLDADARAKPGWAAAVRTFFANADDSIGAGTGFFDQYDMPLQFIHKKLLNIAFDQAQKNNGDVPSLFGANMAVRASTWKQIRPLLLEQNGIFDDLDITLCVKEIGQRNVYVPGMAISASGRRMLSDTKTYAKFTAYMPATYEARGMTAEAKRSRAEVRTMRIMHRVFWVPSRAWNPATGHYSLRQLFSKHKQRVLPYDTTRA</sequence>
<dbReference type="CDD" id="cd00761">
    <property type="entry name" value="Glyco_tranf_GTA_type"/>
    <property type="match status" value="1"/>
</dbReference>
<evidence type="ECO:0000256" key="2">
    <source>
        <dbReference type="ARBA" id="ARBA00022676"/>
    </source>
</evidence>
<reference evidence="5 6" key="1">
    <citation type="submission" date="2018-06" db="EMBL/GenBank/DDBJ databases">
        <title>Genomic Encyclopedia of Type Strains, Phase IV (KMG-IV): sequencing the most valuable type-strain genomes for metagenomic binning, comparative biology and taxonomic classification.</title>
        <authorList>
            <person name="Goeker M."/>
        </authorList>
    </citation>
    <scope>NUCLEOTIDE SEQUENCE [LARGE SCALE GENOMIC DNA]</scope>
    <source>
        <strain evidence="5 6">DSM 45521</strain>
    </source>
</reference>
<keyword evidence="2" id="KW-0328">Glycosyltransferase</keyword>
<dbReference type="Proteomes" id="UP000247591">
    <property type="component" value="Unassembled WGS sequence"/>
</dbReference>
<comment type="caution">
    <text evidence="5">The sequence shown here is derived from an EMBL/GenBank/DDBJ whole genome shotgun (WGS) entry which is preliminary data.</text>
</comment>
<dbReference type="AlphaFoldDB" id="A0A318RI80"/>
<dbReference type="Gene3D" id="3.90.550.10">
    <property type="entry name" value="Spore Coat Polysaccharide Biosynthesis Protein SpsA, Chain A"/>
    <property type="match status" value="1"/>
</dbReference>
<keyword evidence="3 5" id="KW-0808">Transferase</keyword>
<dbReference type="Pfam" id="PF00535">
    <property type="entry name" value="Glycos_transf_2"/>
    <property type="match status" value="1"/>
</dbReference>
<keyword evidence="6" id="KW-1185">Reference proteome</keyword>
<evidence type="ECO:0000313" key="6">
    <source>
        <dbReference type="Proteomes" id="UP000247591"/>
    </source>
</evidence>
<protein>
    <submittedName>
        <fullName evidence="5">Glycosyl transferase family 2</fullName>
    </submittedName>
</protein>
<organism evidence="5 6">
    <name type="scientific">Williamsia limnetica</name>
    <dbReference type="NCBI Taxonomy" id="882452"/>
    <lineage>
        <taxon>Bacteria</taxon>
        <taxon>Bacillati</taxon>
        <taxon>Actinomycetota</taxon>
        <taxon>Actinomycetes</taxon>
        <taxon>Mycobacteriales</taxon>
        <taxon>Nocardiaceae</taxon>
        <taxon>Williamsia</taxon>
    </lineage>
</organism>
<feature type="domain" description="Glycosyltransferase 2-like" evidence="4">
    <location>
        <begin position="7"/>
        <end position="162"/>
    </location>
</feature>
<evidence type="ECO:0000313" key="5">
    <source>
        <dbReference type="EMBL" id="PYE13119.1"/>
    </source>
</evidence>
<dbReference type="GO" id="GO:0016757">
    <property type="term" value="F:glycosyltransferase activity"/>
    <property type="evidence" value="ECO:0007669"/>
    <property type="project" value="UniProtKB-KW"/>
</dbReference>
<dbReference type="PANTHER" id="PTHR43630:SF1">
    <property type="entry name" value="POLY-BETA-1,6-N-ACETYL-D-GLUCOSAMINE SYNTHASE"/>
    <property type="match status" value="1"/>
</dbReference>
<dbReference type="EMBL" id="QJSP01000018">
    <property type="protein sequence ID" value="PYE13119.1"/>
    <property type="molecule type" value="Genomic_DNA"/>
</dbReference>
<evidence type="ECO:0000259" key="4">
    <source>
        <dbReference type="Pfam" id="PF00535"/>
    </source>
</evidence>
<dbReference type="InterPro" id="IPR029044">
    <property type="entry name" value="Nucleotide-diphossugar_trans"/>
</dbReference>